<evidence type="ECO:0000313" key="2">
    <source>
        <dbReference type="Proteomes" id="UP000663419"/>
    </source>
</evidence>
<dbReference type="VEuPathDB" id="FungiDB:I7I53_01994"/>
<dbReference type="Proteomes" id="UP000663419">
    <property type="component" value="Chromosome 3"/>
</dbReference>
<protein>
    <submittedName>
        <fullName evidence="1">Uncharacterized protein</fullName>
    </submittedName>
</protein>
<gene>
    <name evidence="1" type="ORF">I7I53_01994</name>
</gene>
<reference evidence="1" key="1">
    <citation type="submission" date="2021-01" db="EMBL/GenBank/DDBJ databases">
        <title>Chromosome-level genome assembly of a human fungal pathogen reveals clustering of transcriptionally co-regulated genes.</title>
        <authorList>
            <person name="Voorhies M."/>
            <person name="Cohen S."/>
            <person name="Shea T.P."/>
            <person name="Petrus S."/>
            <person name="Munoz J.F."/>
            <person name="Poplawski S."/>
            <person name="Goldman W.E."/>
            <person name="Michael T."/>
            <person name="Cuomo C.A."/>
            <person name="Sil A."/>
            <person name="Beyhan S."/>
        </authorList>
    </citation>
    <scope>NUCLEOTIDE SEQUENCE</scope>
    <source>
        <strain evidence="1">H88</strain>
    </source>
</reference>
<accession>A0A8A1LJB7</accession>
<dbReference type="EMBL" id="CP069104">
    <property type="protein sequence ID" value="QSS54448.1"/>
    <property type="molecule type" value="Genomic_DNA"/>
</dbReference>
<dbReference type="AlphaFoldDB" id="A0A8A1LJB7"/>
<organism evidence="1 2">
    <name type="scientific">Ajellomyces capsulatus (strain H88)</name>
    <name type="common">Darling's disease fungus</name>
    <name type="synonym">Histoplasma capsulatum</name>
    <dbReference type="NCBI Taxonomy" id="544711"/>
    <lineage>
        <taxon>Eukaryota</taxon>
        <taxon>Fungi</taxon>
        <taxon>Dikarya</taxon>
        <taxon>Ascomycota</taxon>
        <taxon>Pezizomycotina</taxon>
        <taxon>Eurotiomycetes</taxon>
        <taxon>Eurotiomycetidae</taxon>
        <taxon>Onygenales</taxon>
        <taxon>Ajellomycetaceae</taxon>
        <taxon>Histoplasma</taxon>
    </lineage>
</organism>
<proteinExistence type="predicted"/>
<evidence type="ECO:0000313" key="1">
    <source>
        <dbReference type="EMBL" id="QSS54448.1"/>
    </source>
</evidence>
<sequence length="133" mass="15403">MQNKIGQDEGFFLFFSFSRPETVTKTFHYLSRNLSWRCKPPCSHHEPKSTYHTPSLPSLTRPFKGVKGWASSAFHQSPSEKKKIKEPRWIAPDGIIYPPKQGKGKRIKIKSKNKTKLPTGFIIHRRSLFPTFC</sequence>
<name>A0A8A1LJB7_AJEC8</name>